<dbReference type="GO" id="GO:0005829">
    <property type="term" value="C:cytosol"/>
    <property type="evidence" value="ECO:0007669"/>
    <property type="project" value="TreeGrafter"/>
</dbReference>
<reference evidence="7 8" key="1">
    <citation type="submission" date="2019-07" db="EMBL/GenBank/DDBJ databases">
        <title>Whole genome shotgun sequence of Staphylococcus piscifermentans NBRC 109625.</title>
        <authorList>
            <person name="Hosoyama A."/>
            <person name="Uohara A."/>
            <person name="Ohji S."/>
            <person name="Ichikawa N."/>
        </authorList>
    </citation>
    <scope>NUCLEOTIDE SEQUENCE [LARGE SCALE GENOMIC DNA]</scope>
    <source>
        <strain evidence="7 8">NBRC 109625</strain>
    </source>
</reference>
<dbReference type="InterPro" id="IPR032465">
    <property type="entry name" value="ACMSD"/>
</dbReference>
<comment type="caution">
    <text evidence="7">The sequence shown here is derived from an EMBL/GenBank/DDBJ whole genome shotgun (WGS) entry which is preliminary data.</text>
</comment>
<keyword evidence="3" id="KW-0456">Lyase</keyword>
<evidence type="ECO:0000256" key="5">
    <source>
        <dbReference type="ARBA" id="ARBA00038889"/>
    </source>
</evidence>
<keyword evidence="1" id="KW-0479">Metal-binding</keyword>
<dbReference type="GO" id="GO:0016787">
    <property type="term" value="F:hydrolase activity"/>
    <property type="evidence" value="ECO:0007669"/>
    <property type="project" value="UniProtKB-KW"/>
</dbReference>
<feature type="domain" description="Amidohydrolase-related" evidence="6">
    <location>
        <begin position="6"/>
        <end position="219"/>
    </location>
</feature>
<accession>A0A239TKB4</accession>
<dbReference type="SUPFAM" id="SSF51556">
    <property type="entry name" value="Metallo-dependent hydrolases"/>
    <property type="match status" value="1"/>
</dbReference>
<organism evidence="7 8">
    <name type="scientific">Staphylococcus piscifermentans</name>
    <dbReference type="NCBI Taxonomy" id="70258"/>
    <lineage>
        <taxon>Bacteria</taxon>
        <taxon>Bacillati</taxon>
        <taxon>Bacillota</taxon>
        <taxon>Bacilli</taxon>
        <taxon>Bacillales</taxon>
        <taxon>Staphylococcaceae</taxon>
        <taxon>Staphylococcus</taxon>
    </lineage>
</organism>
<dbReference type="Gene3D" id="3.20.20.140">
    <property type="entry name" value="Metal-dependent hydrolases"/>
    <property type="match status" value="1"/>
</dbReference>
<evidence type="ECO:0000259" key="6">
    <source>
        <dbReference type="Pfam" id="PF04909"/>
    </source>
</evidence>
<comment type="catalytic activity">
    <reaction evidence="4">
        <text>6-methylsalicylate + H(+) = 3-methylphenol + CO2</text>
        <dbReference type="Rhea" id="RHEA:23112"/>
        <dbReference type="ChEBI" id="CHEBI:15378"/>
        <dbReference type="ChEBI" id="CHEBI:16526"/>
        <dbReference type="ChEBI" id="CHEBI:17231"/>
        <dbReference type="ChEBI" id="CHEBI:36658"/>
        <dbReference type="EC" id="4.1.1.52"/>
    </reaction>
    <physiologicalReaction direction="left-to-right" evidence="4">
        <dbReference type="Rhea" id="RHEA:23113"/>
    </physiologicalReaction>
</comment>
<proteinExistence type="predicted"/>
<dbReference type="RefSeq" id="WP_095103066.1">
    <property type="nucleotide sequence ID" value="NZ_BKAR01000041.1"/>
</dbReference>
<keyword evidence="8" id="KW-1185">Reference proteome</keyword>
<dbReference type="GO" id="GO:0046872">
    <property type="term" value="F:metal ion binding"/>
    <property type="evidence" value="ECO:0007669"/>
    <property type="project" value="UniProtKB-KW"/>
</dbReference>
<dbReference type="InterPro" id="IPR006680">
    <property type="entry name" value="Amidohydro-rel"/>
</dbReference>
<keyword evidence="7" id="KW-0378">Hydrolase</keyword>
<dbReference type="EC" id="4.1.1.52" evidence="5"/>
<dbReference type="AlphaFoldDB" id="A0A239TKB4"/>
<keyword evidence="2" id="KW-0862">Zinc</keyword>
<evidence type="ECO:0000256" key="4">
    <source>
        <dbReference type="ARBA" id="ARBA00036832"/>
    </source>
</evidence>
<dbReference type="InterPro" id="IPR032466">
    <property type="entry name" value="Metal_Hydrolase"/>
</dbReference>
<name>A0A239TKB4_9STAP</name>
<dbReference type="OrthoDB" id="9777673at2"/>
<dbReference type="Pfam" id="PF04909">
    <property type="entry name" value="Amidohydro_2"/>
    <property type="match status" value="1"/>
</dbReference>
<dbReference type="PANTHER" id="PTHR21240:SF29">
    <property type="entry name" value="AMIDOHYDROLASE-RELATED DOMAIN-CONTAINING PROTEIN"/>
    <property type="match status" value="1"/>
</dbReference>
<evidence type="ECO:0000313" key="7">
    <source>
        <dbReference type="EMBL" id="GEP85723.1"/>
    </source>
</evidence>
<dbReference type="Proteomes" id="UP000321736">
    <property type="component" value="Unassembled WGS sequence"/>
</dbReference>
<dbReference type="GO" id="GO:0019748">
    <property type="term" value="P:secondary metabolic process"/>
    <property type="evidence" value="ECO:0007669"/>
    <property type="project" value="TreeGrafter"/>
</dbReference>
<dbReference type="GO" id="GO:0047596">
    <property type="term" value="F:6-methylsalicylate decarboxylase activity"/>
    <property type="evidence" value="ECO:0007669"/>
    <property type="project" value="UniProtKB-EC"/>
</dbReference>
<evidence type="ECO:0000256" key="2">
    <source>
        <dbReference type="ARBA" id="ARBA00022833"/>
    </source>
</evidence>
<dbReference type="PANTHER" id="PTHR21240">
    <property type="entry name" value="2-AMINO-3-CARBOXYLMUCONATE-6-SEMIALDEHYDE DECARBOXYLASE"/>
    <property type="match status" value="1"/>
</dbReference>
<evidence type="ECO:0000256" key="3">
    <source>
        <dbReference type="ARBA" id="ARBA00023239"/>
    </source>
</evidence>
<protein>
    <recommendedName>
        <fullName evidence="5">6-methylsalicylate decarboxylase</fullName>
        <ecNumber evidence="5">4.1.1.52</ecNumber>
    </recommendedName>
</protein>
<gene>
    <name evidence="7" type="ORF">SPI02_23080</name>
</gene>
<evidence type="ECO:0000313" key="8">
    <source>
        <dbReference type="Proteomes" id="UP000321736"/>
    </source>
</evidence>
<evidence type="ECO:0000256" key="1">
    <source>
        <dbReference type="ARBA" id="ARBA00022723"/>
    </source>
</evidence>
<sequence>MTGQIVDVHHHIIPKLYKDELKKAGVSSAGGFPIKDWTPEDSIKMMDDLDIDVGVTSISEPGTMPLKKKHAAKVARKVNEYQAQLKRDYPGRFKSFALLPLPHVKESLKEIEYALDVLKLDGVGLYSNYGEEFLGNDKFEAVMKLLHKKDAVVFIHPSASEKGFVSPEYIPTDFIEEFTFNTTRAANNLILSGTLERYPNIDFILAHAGGVLPYLEWRIDETLKTEQYILEDPLNRVDMIMRKDKGGFVKTFLKHPIRYTKMFKNYAHILRRWSSLSQPAAYYIRKFHYDTALSTGDSTFAGIKEVTDVSHFHFGSDAHFAPDRWIAEMEKNIRETDYFDEDEKRQIFSRNAIDLLNKHNR</sequence>
<dbReference type="EMBL" id="BKAR01000041">
    <property type="protein sequence ID" value="GEP85723.1"/>
    <property type="molecule type" value="Genomic_DNA"/>
</dbReference>